<protein>
    <submittedName>
        <fullName evidence="2">Nucleoside-diphosphate-sugar epimerase</fullName>
    </submittedName>
</protein>
<dbReference type="InterPro" id="IPR036291">
    <property type="entry name" value="NAD(P)-bd_dom_sf"/>
</dbReference>
<feature type="domain" description="NAD-dependent epimerase/dehydratase" evidence="1">
    <location>
        <begin position="3"/>
        <end position="212"/>
    </location>
</feature>
<proteinExistence type="predicted"/>
<keyword evidence="3" id="KW-1185">Reference proteome</keyword>
<gene>
    <name evidence="2" type="ORF">SAMN04487992_103270</name>
</gene>
<sequence>MQVILGANGIIGEELAKELRAKYTQDITLMGRTPKKVHPEDLLFKGDLLHPEDVHKALENATIAYMTVGLPYKSSVWLSDWPKIMKNVIAACKANNCKLVYFDNTYAYAQDRKIQREDSPFASKGKKGIAKKIAAELLLKAIEENEIEAVICRAPEFYGPGKTQGLTNALVFEKLRAHKEPKVFLRDDVVRTLIYTPDASKAMALLGNTPDTFGQTWHLPCDDHRLTYKELFAEISTQLGRTISYGILSAITLKIGALFNANLKETQELLPRYMIDNIFDSSKFKERFPDFKVTSYSQGIKEILHSFGIQ</sequence>
<dbReference type="PANTHER" id="PTHR43245:SF13">
    <property type="entry name" value="UDP-D-APIOSE_UDP-D-XYLOSE SYNTHASE 2"/>
    <property type="match status" value="1"/>
</dbReference>
<dbReference type="RefSeq" id="WP_074537959.1">
    <property type="nucleotide sequence ID" value="NZ_FNBD01000003.1"/>
</dbReference>
<evidence type="ECO:0000259" key="1">
    <source>
        <dbReference type="Pfam" id="PF01370"/>
    </source>
</evidence>
<dbReference type="eggNOG" id="COG0451">
    <property type="taxonomic scope" value="Bacteria"/>
</dbReference>
<dbReference type="SUPFAM" id="SSF51735">
    <property type="entry name" value="NAD(P)-binding Rossmann-fold domains"/>
    <property type="match status" value="1"/>
</dbReference>
<organism evidence="2 3">
    <name type="scientific">Cellulophaga baltica</name>
    <dbReference type="NCBI Taxonomy" id="76594"/>
    <lineage>
        <taxon>Bacteria</taxon>
        <taxon>Pseudomonadati</taxon>
        <taxon>Bacteroidota</taxon>
        <taxon>Flavobacteriia</taxon>
        <taxon>Flavobacteriales</taxon>
        <taxon>Flavobacteriaceae</taxon>
        <taxon>Cellulophaga</taxon>
    </lineage>
</organism>
<dbReference type="AlphaFoldDB" id="A0A1G7FIK9"/>
<dbReference type="InterPro" id="IPR050177">
    <property type="entry name" value="Lipid_A_modif_metabolic_enz"/>
</dbReference>
<evidence type="ECO:0000313" key="3">
    <source>
        <dbReference type="Proteomes" id="UP000182114"/>
    </source>
</evidence>
<dbReference type="InterPro" id="IPR001509">
    <property type="entry name" value="Epimerase_deHydtase"/>
</dbReference>
<name>A0A1G7FIK9_9FLAO</name>
<dbReference type="EMBL" id="FNBD01000003">
    <property type="protein sequence ID" value="SDE75395.1"/>
    <property type="molecule type" value="Genomic_DNA"/>
</dbReference>
<dbReference type="Proteomes" id="UP000182114">
    <property type="component" value="Unassembled WGS sequence"/>
</dbReference>
<reference evidence="3" key="1">
    <citation type="submission" date="2016-10" db="EMBL/GenBank/DDBJ databases">
        <authorList>
            <person name="Varghese N."/>
            <person name="Submissions S."/>
        </authorList>
    </citation>
    <scope>NUCLEOTIDE SEQUENCE [LARGE SCALE GENOMIC DNA]</scope>
    <source>
        <strain evidence="3">DSM 24729</strain>
    </source>
</reference>
<evidence type="ECO:0000313" key="2">
    <source>
        <dbReference type="EMBL" id="SDE75395.1"/>
    </source>
</evidence>
<dbReference type="Pfam" id="PF01370">
    <property type="entry name" value="Epimerase"/>
    <property type="match status" value="1"/>
</dbReference>
<accession>A0A1G7FIK9</accession>
<dbReference type="PANTHER" id="PTHR43245">
    <property type="entry name" value="BIFUNCTIONAL POLYMYXIN RESISTANCE PROTEIN ARNA"/>
    <property type="match status" value="1"/>
</dbReference>
<dbReference type="Gene3D" id="3.40.50.720">
    <property type="entry name" value="NAD(P)-binding Rossmann-like Domain"/>
    <property type="match status" value="1"/>
</dbReference>